<organism evidence="1 2">
    <name type="scientific">Bursaphelenchus okinawaensis</name>
    <dbReference type="NCBI Taxonomy" id="465554"/>
    <lineage>
        <taxon>Eukaryota</taxon>
        <taxon>Metazoa</taxon>
        <taxon>Ecdysozoa</taxon>
        <taxon>Nematoda</taxon>
        <taxon>Chromadorea</taxon>
        <taxon>Rhabditida</taxon>
        <taxon>Tylenchina</taxon>
        <taxon>Tylenchomorpha</taxon>
        <taxon>Aphelenchoidea</taxon>
        <taxon>Aphelenchoididae</taxon>
        <taxon>Bursaphelenchus</taxon>
    </lineage>
</organism>
<dbReference type="EMBL" id="CAJFDH010000005">
    <property type="protein sequence ID" value="CAD5224095.1"/>
    <property type="molecule type" value="Genomic_DNA"/>
</dbReference>
<evidence type="ECO:0000313" key="2">
    <source>
        <dbReference type="Proteomes" id="UP000614601"/>
    </source>
</evidence>
<keyword evidence="2" id="KW-1185">Reference proteome</keyword>
<protein>
    <submittedName>
        <fullName evidence="1">Uncharacterized protein</fullName>
    </submittedName>
</protein>
<comment type="caution">
    <text evidence="1">The sequence shown here is derived from an EMBL/GenBank/DDBJ whole genome shotgun (WGS) entry which is preliminary data.</text>
</comment>
<gene>
    <name evidence="1" type="ORF">BOKJ2_LOCUS10865</name>
</gene>
<accession>A0A811L4K8</accession>
<sequence length="71" mass="7644">MNPEGIVGPFQESANLSSTTVADFCIHLPPEAGCDGRRNRPATSIHASVLGRISRSRHNVDRCECSTGILH</sequence>
<proteinExistence type="predicted"/>
<reference evidence="1" key="1">
    <citation type="submission" date="2020-09" db="EMBL/GenBank/DDBJ databases">
        <authorList>
            <person name="Kikuchi T."/>
        </authorList>
    </citation>
    <scope>NUCLEOTIDE SEQUENCE</scope>
    <source>
        <strain evidence="1">SH1</strain>
    </source>
</reference>
<dbReference type="Proteomes" id="UP000614601">
    <property type="component" value="Unassembled WGS sequence"/>
</dbReference>
<dbReference type="Proteomes" id="UP000783686">
    <property type="component" value="Unassembled WGS sequence"/>
</dbReference>
<dbReference type="AlphaFoldDB" id="A0A811L4K8"/>
<evidence type="ECO:0000313" key="1">
    <source>
        <dbReference type="EMBL" id="CAD5224095.1"/>
    </source>
</evidence>
<name>A0A811L4K8_9BILA</name>
<dbReference type="EMBL" id="CAJFCW020000005">
    <property type="protein sequence ID" value="CAG9119590.1"/>
    <property type="molecule type" value="Genomic_DNA"/>
</dbReference>